<proteinExistence type="inferred from homology"/>
<organism evidence="9 10">
    <name type="scientific">Candidatus Spyradenecus faecavium</name>
    <dbReference type="NCBI Taxonomy" id="2840947"/>
    <lineage>
        <taxon>Bacteria</taxon>
        <taxon>Pseudomonadati</taxon>
        <taxon>Lentisphaerota</taxon>
        <taxon>Lentisphaeria</taxon>
        <taxon>Lentisphaerales</taxon>
        <taxon>Lentisphaeraceae</taxon>
        <taxon>Lentisphaeraceae incertae sedis</taxon>
        <taxon>Candidatus Spyradenecus</taxon>
    </lineage>
</organism>
<keyword evidence="2" id="KW-0540">Nuclease</keyword>
<evidence type="ECO:0000259" key="7">
    <source>
        <dbReference type="PROSITE" id="PS50137"/>
    </source>
</evidence>
<dbReference type="PANTHER" id="PTHR11207:SF0">
    <property type="entry name" value="RIBONUCLEASE 3"/>
    <property type="match status" value="1"/>
</dbReference>
<dbReference type="PANTHER" id="PTHR11207">
    <property type="entry name" value="RIBONUCLEASE III"/>
    <property type="match status" value="1"/>
</dbReference>
<dbReference type="Pfam" id="PF00636">
    <property type="entry name" value="Ribonuclease_3"/>
    <property type="match status" value="1"/>
</dbReference>
<keyword evidence="5 6" id="KW-0694">RNA-binding</keyword>
<dbReference type="Pfam" id="PF00035">
    <property type="entry name" value="dsrm"/>
    <property type="match status" value="1"/>
</dbReference>
<evidence type="ECO:0000259" key="8">
    <source>
        <dbReference type="PROSITE" id="PS50142"/>
    </source>
</evidence>
<dbReference type="EMBL" id="DVOR01000238">
    <property type="protein sequence ID" value="HIV09964.1"/>
    <property type="molecule type" value="Genomic_DNA"/>
</dbReference>
<accession>A0A9D1NNI1</accession>
<evidence type="ECO:0000256" key="5">
    <source>
        <dbReference type="ARBA" id="ARBA00022884"/>
    </source>
</evidence>
<dbReference type="InterPro" id="IPR036389">
    <property type="entry name" value="RNase_III_sf"/>
</dbReference>
<comment type="similarity">
    <text evidence="1">Belongs to the ribonuclease III family.</text>
</comment>
<evidence type="ECO:0000313" key="10">
    <source>
        <dbReference type="Proteomes" id="UP000886845"/>
    </source>
</evidence>
<evidence type="ECO:0000256" key="6">
    <source>
        <dbReference type="PROSITE-ProRule" id="PRU00266"/>
    </source>
</evidence>
<reference evidence="9" key="1">
    <citation type="submission" date="2020-10" db="EMBL/GenBank/DDBJ databases">
        <authorList>
            <person name="Gilroy R."/>
        </authorList>
    </citation>
    <scope>NUCLEOTIDE SEQUENCE</scope>
    <source>
        <strain evidence="9">35461</strain>
    </source>
</reference>
<dbReference type="CDD" id="cd10845">
    <property type="entry name" value="DSRM_RNAse_III_family"/>
    <property type="match status" value="1"/>
</dbReference>
<dbReference type="Gene3D" id="3.30.160.20">
    <property type="match status" value="1"/>
</dbReference>
<protein>
    <submittedName>
        <fullName evidence="9">Ribonuclease III</fullName>
    </submittedName>
</protein>
<keyword evidence="4" id="KW-0378">Hydrolase</keyword>
<dbReference type="InterPro" id="IPR000999">
    <property type="entry name" value="RNase_III_dom"/>
</dbReference>
<dbReference type="PROSITE" id="PS00517">
    <property type="entry name" value="RNASE_3_1"/>
    <property type="match status" value="1"/>
</dbReference>
<evidence type="ECO:0000256" key="2">
    <source>
        <dbReference type="ARBA" id="ARBA00022722"/>
    </source>
</evidence>
<dbReference type="InterPro" id="IPR014720">
    <property type="entry name" value="dsRBD_dom"/>
</dbReference>
<evidence type="ECO:0000256" key="4">
    <source>
        <dbReference type="ARBA" id="ARBA00022801"/>
    </source>
</evidence>
<dbReference type="SMART" id="SM00358">
    <property type="entry name" value="DSRM"/>
    <property type="match status" value="1"/>
</dbReference>
<dbReference type="SMART" id="SM00535">
    <property type="entry name" value="RIBOc"/>
    <property type="match status" value="1"/>
</dbReference>
<dbReference type="SUPFAM" id="SSF69065">
    <property type="entry name" value="RNase III domain-like"/>
    <property type="match status" value="1"/>
</dbReference>
<feature type="domain" description="DRBM" evidence="7">
    <location>
        <begin position="158"/>
        <end position="226"/>
    </location>
</feature>
<dbReference type="CDD" id="cd00593">
    <property type="entry name" value="RIBOc"/>
    <property type="match status" value="1"/>
</dbReference>
<reference evidence="9" key="2">
    <citation type="journal article" date="2021" name="PeerJ">
        <title>Extensive microbial diversity within the chicken gut microbiome revealed by metagenomics and culture.</title>
        <authorList>
            <person name="Gilroy R."/>
            <person name="Ravi A."/>
            <person name="Getino M."/>
            <person name="Pursley I."/>
            <person name="Horton D.L."/>
            <person name="Alikhan N.F."/>
            <person name="Baker D."/>
            <person name="Gharbi K."/>
            <person name="Hall N."/>
            <person name="Watson M."/>
            <person name="Adriaenssens E.M."/>
            <person name="Foster-Nyarko E."/>
            <person name="Jarju S."/>
            <person name="Secka A."/>
            <person name="Antonio M."/>
            <person name="Oren A."/>
            <person name="Chaudhuri R.R."/>
            <person name="La Ragione R."/>
            <person name="Hildebrand F."/>
            <person name="Pallen M.J."/>
        </authorList>
    </citation>
    <scope>NUCLEOTIDE SEQUENCE</scope>
    <source>
        <strain evidence="9">35461</strain>
    </source>
</reference>
<evidence type="ECO:0000256" key="3">
    <source>
        <dbReference type="ARBA" id="ARBA00022759"/>
    </source>
</evidence>
<dbReference type="GO" id="GO:0004525">
    <property type="term" value="F:ribonuclease III activity"/>
    <property type="evidence" value="ECO:0007669"/>
    <property type="project" value="InterPro"/>
</dbReference>
<sequence length="232" mass="25215">MPTDAPPYAFRDPALLRLALTVPAAMRREPDNQRLEFLGDSVLGLLVAERLYRAHPELDEGGLSIWRDALVSTRGLAARLSRLGPWFEHGLDWGQSVYNRPEKAKVDACEAVIGAAWLDGGRNAVEAILSRLYAKGDFAKPPVALRTGTDASHGVDANPKGRLVQYAQINHTEPPLYTRLGMSGPSHEPTFTVAVRLDGREARGEGPSLKKAEIAAAAAWLAQHEPKKADTP</sequence>
<dbReference type="PROSITE" id="PS50142">
    <property type="entry name" value="RNASE_3_2"/>
    <property type="match status" value="1"/>
</dbReference>
<dbReference type="Proteomes" id="UP000886845">
    <property type="component" value="Unassembled WGS sequence"/>
</dbReference>
<keyword evidence="3" id="KW-0255">Endonuclease</keyword>
<dbReference type="SUPFAM" id="SSF54768">
    <property type="entry name" value="dsRNA-binding domain-like"/>
    <property type="match status" value="1"/>
</dbReference>
<dbReference type="AlphaFoldDB" id="A0A9D1NNI1"/>
<name>A0A9D1NNI1_9BACT</name>
<comment type="caution">
    <text evidence="9">The sequence shown here is derived from an EMBL/GenBank/DDBJ whole genome shotgun (WGS) entry which is preliminary data.</text>
</comment>
<evidence type="ECO:0000256" key="1">
    <source>
        <dbReference type="ARBA" id="ARBA00010183"/>
    </source>
</evidence>
<gene>
    <name evidence="9" type="ORF">IAC79_07620</name>
</gene>
<dbReference type="GO" id="GO:0003723">
    <property type="term" value="F:RNA binding"/>
    <property type="evidence" value="ECO:0007669"/>
    <property type="project" value="UniProtKB-UniRule"/>
</dbReference>
<dbReference type="Gene3D" id="1.10.1520.10">
    <property type="entry name" value="Ribonuclease III domain"/>
    <property type="match status" value="1"/>
</dbReference>
<dbReference type="PROSITE" id="PS50137">
    <property type="entry name" value="DS_RBD"/>
    <property type="match status" value="1"/>
</dbReference>
<evidence type="ECO:0000313" key="9">
    <source>
        <dbReference type="EMBL" id="HIV09964.1"/>
    </source>
</evidence>
<feature type="domain" description="RNase III" evidence="8">
    <location>
        <begin position="8"/>
        <end position="121"/>
    </location>
</feature>
<dbReference type="GO" id="GO:0006396">
    <property type="term" value="P:RNA processing"/>
    <property type="evidence" value="ECO:0007669"/>
    <property type="project" value="InterPro"/>
</dbReference>